<feature type="domain" description="Lumazine-binding" evidence="12">
    <location>
        <begin position="1"/>
        <end position="96"/>
    </location>
</feature>
<dbReference type="FunFam" id="2.40.30.20:FF:000003">
    <property type="entry name" value="Riboflavin synthase, alpha subunit"/>
    <property type="match status" value="1"/>
</dbReference>
<dbReference type="FunFam" id="2.40.30.20:FF:000004">
    <property type="entry name" value="Riboflavin synthase, alpha subunit"/>
    <property type="match status" value="1"/>
</dbReference>
<comment type="subunit">
    <text evidence="4">Homotrimer.</text>
</comment>
<comment type="pathway">
    <text evidence="3">Cofactor biosynthesis; riboflavin biosynthesis; riboflavin from 2-hydroxy-3-oxobutyl phosphate and 5-amino-6-(D-ribitylamino)uracil: step 2/2.</text>
</comment>
<comment type="catalytic activity">
    <reaction evidence="1">
        <text>2 6,7-dimethyl-8-(1-D-ribityl)lumazine + H(+) = 5-amino-6-(D-ribitylamino)uracil + riboflavin</text>
        <dbReference type="Rhea" id="RHEA:20772"/>
        <dbReference type="ChEBI" id="CHEBI:15378"/>
        <dbReference type="ChEBI" id="CHEBI:15934"/>
        <dbReference type="ChEBI" id="CHEBI:57986"/>
        <dbReference type="ChEBI" id="CHEBI:58201"/>
        <dbReference type="EC" id="2.5.1.9"/>
    </reaction>
</comment>
<evidence type="ECO:0000313" key="14">
    <source>
        <dbReference type="Proteomes" id="UP000078390"/>
    </source>
</evidence>
<dbReference type="InterPro" id="IPR001783">
    <property type="entry name" value="Lumazine-bd"/>
</dbReference>
<dbReference type="OrthoDB" id="9788537at2"/>
<dbReference type="AlphaFoldDB" id="A0A179D6A1"/>
<evidence type="ECO:0000313" key="13">
    <source>
        <dbReference type="EMBL" id="OAQ21566.1"/>
    </source>
</evidence>
<comment type="caution">
    <text evidence="13">The sequence shown here is derived from an EMBL/GenBank/DDBJ whole genome shotgun (WGS) entry which is preliminary data.</text>
</comment>
<evidence type="ECO:0000256" key="2">
    <source>
        <dbReference type="ARBA" id="ARBA00002803"/>
    </source>
</evidence>
<dbReference type="PIRSF" id="PIRSF000498">
    <property type="entry name" value="Riboflavin_syn_A"/>
    <property type="match status" value="1"/>
</dbReference>
<accession>A0A179D6A1</accession>
<feature type="repeat" description="Lumazine-binding" evidence="11">
    <location>
        <begin position="97"/>
        <end position="193"/>
    </location>
</feature>
<dbReference type="PROSITE" id="PS51177">
    <property type="entry name" value="LUMAZINE_BIND"/>
    <property type="match status" value="2"/>
</dbReference>
<dbReference type="Gene3D" id="2.40.30.20">
    <property type="match status" value="2"/>
</dbReference>
<dbReference type="Pfam" id="PF00677">
    <property type="entry name" value="Lum_binding"/>
    <property type="match status" value="2"/>
</dbReference>
<dbReference type="Proteomes" id="UP000078390">
    <property type="component" value="Unassembled WGS sequence"/>
</dbReference>
<sequence>MFTGLVEGLGTIKKIRPKGGGLVLGIEAPFSLENTRVGDSVAVNGACLTVVALEGQIFEVDVSPETLMRTTLGELKVGDRVNLERALRLGDRLGGHLVTGHVDGIGRVVSRENKGNFFFFRIWAPSEVSRYLVEKGSVAVDGVSLTVNRVFGEEFELAVIPHTASLTTLGFRKSGDRVNLEADLLAKYVEKFLSPYRGGGDLSEDFLKESGFF</sequence>
<dbReference type="GO" id="GO:0009231">
    <property type="term" value="P:riboflavin biosynthetic process"/>
    <property type="evidence" value="ECO:0007669"/>
    <property type="project" value="UniProtKB-KW"/>
</dbReference>
<dbReference type="PANTHER" id="PTHR21098">
    <property type="entry name" value="RIBOFLAVIN SYNTHASE ALPHA CHAIN"/>
    <property type="match status" value="1"/>
</dbReference>
<keyword evidence="9" id="KW-0677">Repeat</keyword>
<dbReference type="STRING" id="999894.TDIS_0084"/>
<name>A0A179D6A1_9BACT</name>
<dbReference type="InterPro" id="IPR023366">
    <property type="entry name" value="ATP_synth_asu-like_sf"/>
</dbReference>
<evidence type="ECO:0000256" key="7">
    <source>
        <dbReference type="ARBA" id="ARBA00022619"/>
    </source>
</evidence>
<comment type="function">
    <text evidence="2">Catalyzes the dismutation of two molecules of 6,7-dimethyl-8-ribityllumazine, resulting in the formation of riboflavin and 5-amino-6-(D-ribitylamino)uracil.</text>
</comment>
<evidence type="ECO:0000256" key="4">
    <source>
        <dbReference type="ARBA" id="ARBA00011233"/>
    </source>
</evidence>
<gene>
    <name evidence="13" type="ORF">TDIS_0084</name>
</gene>
<dbReference type="NCBIfam" id="NF006767">
    <property type="entry name" value="PRK09289.1"/>
    <property type="match status" value="1"/>
</dbReference>
<protein>
    <recommendedName>
        <fullName evidence="6 10">Riboflavin synthase</fullName>
        <ecNumber evidence="5 10">2.5.1.9</ecNumber>
    </recommendedName>
</protein>
<evidence type="ECO:0000256" key="1">
    <source>
        <dbReference type="ARBA" id="ARBA00000968"/>
    </source>
</evidence>
<dbReference type="NCBIfam" id="TIGR00187">
    <property type="entry name" value="ribE"/>
    <property type="match status" value="1"/>
</dbReference>
<dbReference type="NCBIfam" id="NF009566">
    <property type="entry name" value="PRK13020.1"/>
    <property type="match status" value="1"/>
</dbReference>
<evidence type="ECO:0000256" key="5">
    <source>
        <dbReference type="ARBA" id="ARBA00012827"/>
    </source>
</evidence>
<keyword evidence="8 13" id="KW-0808">Transferase</keyword>
<dbReference type="InterPro" id="IPR026017">
    <property type="entry name" value="Lumazine-bd_dom"/>
</dbReference>
<dbReference type="InterPro" id="IPR017938">
    <property type="entry name" value="Riboflavin_synthase-like_b-brl"/>
</dbReference>
<evidence type="ECO:0000256" key="8">
    <source>
        <dbReference type="ARBA" id="ARBA00022679"/>
    </source>
</evidence>
<dbReference type="PANTHER" id="PTHR21098:SF12">
    <property type="entry name" value="RIBOFLAVIN SYNTHASE"/>
    <property type="match status" value="1"/>
</dbReference>
<dbReference type="EC" id="2.5.1.9" evidence="5 10"/>
<reference evidence="13 14" key="1">
    <citation type="submission" date="2016-04" db="EMBL/GenBank/DDBJ databases">
        <title>Genome analysis of Thermosulfurimonas dismutans, the first thermophilic sulfur-disproportionating bacterium of the phylum Thermodesulfobacteria.</title>
        <authorList>
            <person name="Mardanov A.V."/>
            <person name="Beletsky A.V."/>
            <person name="Kadnikov V.V."/>
            <person name="Slobodkin A.I."/>
            <person name="Ravin N.V."/>
        </authorList>
    </citation>
    <scope>NUCLEOTIDE SEQUENCE [LARGE SCALE GENOMIC DNA]</scope>
    <source>
        <strain evidence="13 14">S95</strain>
    </source>
</reference>
<dbReference type="GO" id="GO:0004746">
    <property type="term" value="F:riboflavin synthase activity"/>
    <property type="evidence" value="ECO:0007669"/>
    <property type="project" value="UniProtKB-UniRule"/>
</dbReference>
<dbReference type="CDD" id="cd00402">
    <property type="entry name" value="Riboflavin_synthase_like"/>
    <property type="match status" value="1"/>
</dbReference>
<evidence type="ECO:0000256" key="3">
    <source>
        <dbReference type="ARBA" id="ARBA00004887"/>
    </source>
</evidence>
<evidence type="ECO:0000256" key="10">
    <source>
        <dbReference type="NCBIfam" id="TIGR00187"/>
    </source>
</evidence>
<dbReference type="RefSeq" id="WP_068668175.1">
    <property type="nucleotide sequence ID" value="NZ_LWLG01000001.1"/>
</dbReference>
<proteinExistence type="predicted"/>
<evidence type="ECO:0000256" key="9">
    <source>
        <dbReference type="ARBA" id="ARBA00022737"/>
    </source>
</evidence>
<evidence type="ECO:0000259" key="12">
    <source>
        <dbReference type="PROSITE" id="PS51177"/>
    </source>
</evidence>
<keyword evidence="7" id="KW-0686">Riboflavin biosynthesis</keyword>
<dbReference type="SUPFAM" id="SSF63380">
    <property type="entry name" value="Riboflavin synthase domain-like"/>
    <property type="match status" value="2"/>
</dbReference>
<evidence type="ECO:0000256" key="11">
    <source>
        <dbReference type="PROSITE-ProRule" id="PRU00524"/>
    </source>
</evidence>
<organism evidence="13 14">
    <name type="scientific">Thermosulfurimonas dismutans</name>
    <dbReference type="NCBI Taxonomy" id="999894"/>
    <lineage>
        <taxon>Bacteria</taxon>
        <taxon>Pseudomonadati</taxon>
        <taxon>Thermodesulfobacteriota</taxon>
        <taxon>Thermodesulfobacteria</taxon>
        <taxon>Thermodesulfobacteriales</taxon>
        <taxon>Thermodesulfobacteriaceae</taxon>
        <taxon>Thermosulfurimonas</taxon>
    </lineage>
</organism>
<evidence type="ECO:0000256" key="6">
    <source>
        <dbReference type="ARBA" id="ARBA00013950"/>
    </source>
</evidence>
<keyword evidence="14" id="KW-1185">Reference proteome</keyword>
<dbReference type="PATRIC" id="fig|999894.6.peg.84"/>
<feature type="domain" description="Lumazine-binding" evidence="12">
    <location>
        <begin position="97"/>
        <end position="193"/>
    </location>
</feature>
<feature type="repeat" description="Lumazine-binding" evidence="11">
    <location>
        <begin position="1"/>
        <end position="96"/>
    </location>
</feature>
<dbReference type="EMBL" id="LWLG01000001">
    <property type="protein sequence ID" value="OAQ21566.1"/>
    <property type="molecule type" value="Genomic_DNA"/>
</dbReference>